<dbReference type="RefSeq" id="WP_357405159.1">
    <property type="nucleotide sequence ID" value="NZ_JBEYCD010000006.1"/>
</dbReference>
<evidence type="ECO:0000256" key="3">
    <source>
        <dbReference type="ARBA" id="ARBA00023002"/>
    </source>
</evidence>
<evidence type="ECO:0000256" key="1">
    <source>
        <dbReference type="ARBA" id="ARBA00022630"/>
    </source>
</evidence>
<dbReference type="InterPro" id="IPR051260">
    <property type="entry name" value="Diverse_substr_monoxygenases"/>
</dbReference>
<accession>A0ABW7WZR9</accession>
<dbReference type="InterPro" id="IPR019921">
    <property type="entry name" value="Lucif-like_OxRdtase_Rv2161c"/>
</dbReference>
<organism evidence="6 7">
    <name type="scientific">Nocardia xishanensis</name>
    <dbReference type="NCBI Taxonomy" id="238964"/>
    <lineage>
        <taxon>Bacteria</taxon>
        <taxon>Bacillati</taxon>
        <taxon>Actinomycetota</taxon>
        <taxon>Actinomycetes</taxon>
        <taxon>Mycobacteriales</taxon>
        <taxon>Nocardiaceae</taxon>
        <taxon>Nocardia</taxon>
    </lineage>
</organism>
<dbReference type="Pfam" id="PF00296">
    <property type="entry name" value="Bac_luciferase"/>
    <property type="match status" value="1"/>
</dbReference>
<sequence>MRIGLSAPVVTAVPGIASAWEAGAGPDELGRIASCADELGFDHITCSEHVAVPIDAAATRGGTYWDPLATLSFLAACSRRIRLVTSVLVLPYHRPMEIAKRYGTLDRLSGGRVVLGVGVGSLREEFDLLGAPWDDRGAVADARMRELRSVWGRSEVSGMVVSPSATRDHVPLWVGGRTPRSLRRAVELGDGWMPFGLSAERIRAMLGRVELPAGFDVVLGTGRPLDPLSDPRTAERTLERLREAGATAVTCTVEATSAANYCEQLEALRAITERNDHS</sequence>
<gene>
    <name evidence="6" type="ORF">ACH49W_13355</name>
</gene>
<evidence type="ECO:0000256" key="4">
    <source>
        <dbReference type="ARBA" id="ARBA00023033"/>
    </source>
</evidence>
<name>A0ABW7WZR9_9NOCA</name>
<reference evidence="6 7" key="1">
    <citation type="submission" date="2024-10" db="EMBL/GenBank/DDBJ databases">
        <title>The Natural Products Discovery Center: Release of the First 8490 Sequenced Strains for Exploring Actinobacteria Biosynthetic Diversity.</title>
        <authorList>
            <person name="Kalkreuter E."/>
            <person name="Kautsar S.A."/>
            <person name="Yang D."/>
            <person name="Bader C.D."/>
            <person name="Teijaro C.N."/>
            <person name="Fluegel L."/>
            <person name="Davis C.M."/>
            <person name="Simpson J.R."/>
            <person name="Lauterbach L."/>
            <person name="Steele A.D."/>
            <person name="Gui C."/>
            <person name="Meng S."/>
            <person name="Li G."/>
            <person name="Viehrig K."/>
            <person name="Ye F."/>
            <person name="Su P."/>
            <person name="Kiefer A.F."/>
            <person name="Nichols A."/>
            <person name="Cepeda A.J."/>
            <person name="Yan W."/>
            <person name="Fan B."/>
            <person name="Jiang Y."/>
            <person name="Adhikari A."/>
            <person name="Zheng C.-J."/>
            <person name="Schuster L."/>
            <person name="Cowan T.M."/>
            <person name="Smanski M.J."/>
            <person name="Chevrette M.G."/>
            <person name="De Carvalho L.P.S."/>
            <person name="Shen B."/>
        </authorList>
    </citation>
    <scope>NUCLEOTIDE SEQUENCE [LARGE SCALE GENOMIC DNA]</scope>
    <source>
        <strain evidence="6 7">NPDC019275</strain>
    </source>
</reference>
<keyword evidence="1" id="KW-0285">Flavoprotein</keyword>
<dbReference type="InterPro" id="IPR036661">
    <property type="entry name" value="Luciferase-like_sf"/>
</dbReference>
<dbReference type="GO" id="GO:0016491">
    <property type="term" value="F:oxidoreductase activity"/>
    <property type="evidence" value="ECO:0007669"/>
    <property type="project" value="UniProtKB-KW"/>
</dbReference>
<comment type="caution">
    <text evidence="6">The sequence shown here is derived from an EMBL/GenBank/DDBJ whole genome shotgun (WGS) entry which is preliminary data.</text>
</comment>
<evidence type="ECO:0000256" key="2">
    <source>
        <dbReference type="ARBA" id="ARBA00022643"/>
    </source>
</evidence>
<dbReference type="NCBIfam" id="TIGR03619">
    <property type="entry name" value="F420_Rv2161c"/>
    <property type="match status" value="1"/>
</dbReference>
<dbReference type="EC" id="1.-.-.-" evidence="6"/>
<dbReference type="PANTHER" id="PTHR30011">
    <property type="entry name" value="ALKANESULFONATE MONOOXYGENASE-RELATED"/>
    <property type="match status" value="1"/>
</dbReference>
<keyword evidence="4" id="KW-0503">Monooxygenase</keyword>
<feature type="domain" description="Luciferase-like" evidence="5">
    <location>
        <begin position="14"/>
        <end position="209"/>
    </location>
</feature>
<keyword evidence="2" id="KW-0288">FMN</keyword>
<dbReference type="SUPFAM" id="SSF51679">
    <property type="entry name" value="Bacterial luciferase-like"/>
    <property type="match status" value="1"/>
</dbReference>
<protein>
    <submittedName>
        <fullName evidence="6">TIGR03619 family F420-dependent LLM class oxidoreductase</fullName>
        <ecNumber evidence="6">1.-.-.-</ecNumber>
    </submittedName>
</protein>
<dbReference type="EMBL" id="JBIRYO010000007">
    <property type="protein sequence ID" value="MFI2474355.1"/>
    <property type="molecule type" value="Genomic_DNA"/>
</dbReference>
<evidence type="ECO:0000259" key="5">
    <source>
        <dbReference type="Pfam" id="PF00296"/>
    </source>
</evidence>
<dbReference type="InterPro" id="IPR011251">
    <property type="entry name" value="Luciferase-like_dom"/>
</dbReference>
<dbReference type="Gene3D" id="3.20.20.30">
    <property type="entry name" value="Luciferase-like domain"/>
    <property type="match status" value="1"/>
</dbReference>
<dbReference type="PANTHER" id="PTHR30011:SF16">
    <property type="entry name" value="C2H2 FINGER DOMAIN TRANSCRIPTION FACTOR (EUROFUNG)-RELATED"/>
    <property type="match status" value="1"/>
</dbReference>
<keyword evidence="3 6" id="KW-0560">Oxidoreductase</keyword>
<evidence type="ECO:0000313" key="7">
    <source>
        <dbReference type="Proteomes" id="UP001611415"/>
    </source>
</evidence>
<evidence type="ECO:0000313" key="6">
    <source>
        <dbReference type="EMBL" id="MFI2474355.1"/>
    </source>
</evidence>
<proteinExistence type="predicted"/>
<dbReference type="Proteomes" id="UP001611415">
    <property type="component" value="Unassembled WGS sequence"/>
</dbReference>
<keyword evidence="7" id="KW-1185">Reference proteome</keyword>